<evidence type="ECO:0008006" key="3">
    <source>
        <dbReference type="Google" id="ProtNLM"/>
    </source>
</evidence>
<dbReference type="HOGENOM" id="CLU_160523_0_0_10"/>
<dbReference type="InterPro" id="IPR007922">
    <property type="entry name" value="DciA-like"/>
</dbReference>
<dbReference type="Pfam" id="PF05258">
    <property type="entry name" value="DciA"/>
    <property type="match status" value="1"/>
</dbReference>
<name>K0WS35_9BACT</name>
<keyword evidence="2" id="KW-1185">Reference proteome</keyword>
<dbReference type="GeneID" id="77849922"/>
<dbReference type="STRING" id="742726.HMPREF9448_02748"/>
<accession>K0WS35</accession>
<sequence length="96" mass="11327">MKKQDALPIGDIISQFISEKNFGQKLDETQVMRLWPRIAGETVNSYTQSMYVHNRTLYVRLSSAVLRNELTMLRNELLTRINAEFEHRVIDNIIFR</sequence>
<gene>
    <name evidence="1" type="ORF">HMPREF9448_02748</name>
</gene>
<evidence type="ECO:0000313" key="2">
    <source>
        <dbReference type="Proteomes" id="UP000006044"/>
    </source>
</evidence>
<dbReference type="AlphaFoldDB" id="K0WS35"/>
<dbReference type="RefSeq" id="WP_008863121.1">
    <property type="nucleotide sequence ID" value="NZ_JH815206.1"/>
</dbReference>
<evidence type="ECO:0000313" key="1">
    <source>
        <dbReference type="EMBL" id="EJZ62067.1"/>
    </source>
</evidence>
<dbReference type="OrthoDB" id="9796545at2"/>
<comment type="caution">
    <text evidence="1">The sequence shown here is derived from an EMBL/GenBank/DDBJ whole genome shotgun (WGS) entry which is preliminary data.</text>
</comment>
<dbReference type="PANTHER" id="PTHR36456">
    <property type="entry name" value="UPF0232 PROTEIN SCO3875"/>
    <property type="match status" value="1"/>
</dbReference>
<organism evidence="1 2">
    <name type="scientific">Barnesiella intestinihominis YIT 11860</name>
    <dbReference type="NCBI Taxonomy" id="742726"/>
    <lineage>
        <taxon>Bacteria</taxon>
        <taxon>Pseudomonadati</taxon>
        <taxon>Bacteroidota</taxon>
        <taxon>Bacteroidia</taxon>
        <taxon>Bacteroidales</taxon>
        <taxon>Barnesiellaceae</taxon>
        <taxon>Barnesiella</taxon>
    </lineage>
</organism>
<dbReference type="eggNOG" id="COG5512">
    <property type="taxonomic scope" value="Bacteria"/>
</dbReference>
<reference evidence="1 2" key="1">
    <citation type="submission" date="2012-08" db="EMBL/GenBank/DDBJ databases">
        <title>The Genome Sequence of Barnesiella intestinihominis YIT 11860.</title>
        <authorList>
            <consortium name="The Broad Institute Genome Sequencing Platform"/>
            <person name="Earl A."/>
            <person name="Ward D."/>
            <person name="Feldgarden M."/>
            <person name="Gevers D."/>
            <person name="Morotomi M."/>
            <person name="Walker B."/>
            <person name="Young S.K."/>
            <person name="Zeng Q."/>
            <person name="Gargeya S."/>
            <person name="Fitzgerald M."/>
            <person name="Haas B."/>
            <person name="Abouelleil A."/>
            <person name="Alvarado L."/>
            <person name="Arachchi H.M."/>
            <person name="Berlin A.M."/>
            <person name="Chapman S.B."/>
            <person name="Goldberg J."/>
            <person name="Griggs A."/>
            <person name="Gujja S."/>
            <person name="Hansen M."/>
            <person name="Howarth C."/>
            <person name="Imamovic A."/>
            <person name="Larimer J."/>
            <person name="McCowen C."/>
            <person name="Montmayeur A."/>
            <person name="Murphy C."/>
            <person name="Neiman D."/>
            <person name="Pearson M."/>
            <person name="Priest M."/>
            <person name="Roberts A."/>
            <person name="Saif S."/>
            <person name="Shea T."/>
            <person name="Sisk P."/>
            <person name="Sykes S."/>
            <person name="Wortman J."/>
            <person name="Nusbaum C."/>
            <person name="Birren B."/>
        </authorList>
    </citation>
    <scope>NUCLEOTIDE SEQUENCE [LARGE SCALE GENOMIC DNA]</scope>
    <source>
        <strain evidence="1 2">YIT 11860</strain>
    </source>
</reference>
<dbReference type="EMBL" id="ADLE01000018">
    <property type="protein sequence ID" value="EJZ62067.1"/>
    <property type="molecule type" value="Genomic_DNA"/>
</dbReference>
<proteinExistence type="predicted"/>
<dbReference type="PANTHER" id="PTHR36456:SF1">
    <property type="entry name" value="UPF0232 PROTEIN SCO3875"/>
    <property type="match status" value="1"/>
</dbReference>
<protein>
    <recommendedName>
        <fullName evidence="3">DUF721 domain-containing protein</fullName>
    </recommendedName>
</protein>
<dbReference type="Proteomes" id="UP000006044">
    <property type="component" value="Unassembled WGS sequence"/>
</dbReference>